<dbReference type="EMBL" id="LAZR01011240">
    <property type="protein sequence ID" value="KKM62709.1"/>
    <property type="molecule type" value="Genomic_DNA"/>
</dbReference>
<comment type="caution">
    <text evidence="2">The sequence shown here is derived from an EMBL/GenBank/DDBJ whole genome shotgun (WGS) entry which is preliminary data.</text>
</comment>
<feature type="transmembrane region" description="Helical" evidence="1">
    <location>
        <begin position="49"/>
        <end position="72"/>
    </location>
</feature>
<accession>A0A0F9IZ79</accession>
<reference evidence="2" key="1">
    <citation type="journal article" date="2015" name="Nature">
        <title>Complex archaea that bridge the gap between prokaryotes and eukaryotes.</title>
        <authorList>
            <person name="Spang A."/>
            <person name="Saw J.H."/>
            <person name="Jorgensen S.L."/>
            <person name="Zaremba-Niedzwiedzka K."/>
            <person name="Martijn J."/>
            <person name="Lind A.E."/>
            <person name="van Eijk R."/>
            <person name="Schleper C."/>
            <person name="Guy L."/>
            <person name="Ettema T.J."/>
        </authorList>
    </citation>
    <scope>NUCLEOTIDE SEQUENCE</scope>
</reference>
<feature type="transmembrane region" description="Helical" evidence="1">
    <location>
        <begin position="12"/>
        <end position="37"/>
    </location>
</feature>
<evidence type="ECO:0000313" key="2">
    <source>
        <dbReference type="EMBL" id="KKM62709.1"/>
    </source>
</evidence>
<protein>
    <submittedName>
        <fullName evidence="2">Uncharacterized protein</fullName>
    </submittedName>
</protein>
<keyword evidence="1" id="KW-1133">Transmembrane helix</keyword>
<keyword evidence="1" id="KW-0812">Transmembrane</keyword>
<evidence type="ECO:0000256" key="1">
    <source>
        <dbReference type="SAM" id="Phobius"/>
    </source>
</evidence>
<sequence length="148" mass="16991">MITRILVRMFTIFVKIFICLSSSLTYYFLILIGLGYWTISSSVVDTDGVVLLSGIPLLFTLVYGLIGTFCVLKRYIDGNGREPLPVRKMINYMNNIGEEVRDQIENPPEPKPKKSKPATPIVNRLEIIDIDIETKTKIGKPFFKKFWR</sequence>
<proteinExistence type="predicted"/>
<name>A0A0F9IZ79_9ZZZZ</name>
<dbReference type="AlphaFoldDB" id="A0A0F9IZ79"/>
<organism evidence="2">
    <name type="scientific">marine sediment metagenome</name>
    <dbReference type="NCBI Taxonomy" id="412755"/>
    <lineage>
        <taxon>unclassified sequences</taxon>
        <taxon>metagenomes</taxon>
        <taxon>ecological metagenomes</taxon>
    </lineage>
</organism>
<gene>
    <name evidence="2" type="ORF">LCGC14_1518920</name>
</gene>
<keyword evidence="1" id="KW-0472">Membrane</keyword>